<evidence type="ECO:0000313" key="2">
    <source>
        <dbReference type="Proteomes" id="UP001168338"/>
    </source>
</evidence>
<dbReference type="RefSeq" id="WP_301662708.1">
    <property type="nucleotide sequence ID" value="NZ_VCYH01000001.1"/>
</dbReference>
<dbReference type="Proteomes" id="UP001168338">
    <property type="component" value="Unassembled WGS sequence"/>
</dbReference>
<proteinExistence type="predicted"/>
<evidence type="ECO:0000313" key="1">
    <source>
        <dbReference type="EMBL" id="MDN7023660.1"/>
    </source>
</evidence>
<organism evidence="1 2">
    <name type="scientific">Methanoculleus frigidifontis</name>
    <dbReference type="NCBI Taxonomy" id="2584085"/>
    <lineage>
        <taxon>Archaea</taxon>
        <taxon>Methanobacteriati</taxon>
        <taxon>Methanobacteriota</taxon>
        <taxon>Stenosarchaea group</taxon>
        <taxon>Methanomicrobia</taxon>
        <taxon>Methanomicrobiales</taxon>
        <taxon>Methanomicrobiaceae</taxon>
        <taxon>Methanoculleus</taxon>
    </lineage>
</organism>
<dbReference type="EMBL" id="VCYH01000001">
    <property type="protein sequence ID" value="MDN7023660.1"/>
    <property type="molecule type" value="Genomic_DNA"/>
</dbReference>
<name>A0ABT8M6W0_9EURY</name>
<reference evidence="1" key="1">
    <citation type="submission" date="2019-05" db="EMBL/GenBank/DDBJ databases">
        <title>Methanoculleus sp. FWC-SCC1, a methanogenic archaeon isolated from deep marine cold seep.</title>
        <authorList>
            <person name="Chen Y.-W."/>
            <person name="Chen S.-C."/>
            <person name="Teng N.-H."/>
            <person name="Lai M.-C."/>
        </authorList>
    </citation>
    <scope>NUCLEOTIDE SEQUENCE</scope>
    <source>
        <strain evidence="1">FWC-SCC1</strain>
    </source>
</reference>
<protein>
    <submittedName>
        <fullName evidence="1">Uncharacterized protein</fullName>
    </submittedName>
</protein>
<comment type="caution">
    <text evidence="1">The sequence shown here is derived from an EMBL/GenBank/DDBJ whole genome shotgun (WGS) entry which is preliminary data.</text>
</comment>
<sequence length="98" mass="11111">MAIHTRFIGWEKINGMQVTGIGEIGRHGSAIFREGVEACRRRKGLDARSIPETLYGIRVTPVRIEYLDMTLRAEGLSPKQENEYSPESDRTDVCRAVF</sequence>
<gene>
    <name evidence="1" type="ORF">FGU65_01890</name>
</gene>
<accession>A0ABT8M6W0</accession>
<keyword evidence="2" id="KW-1185">Reference proteome</keyword>